<organism evidence="1 2">
    <name type="scientific">Diversispora eburnea</name>
    <dbReference type="NCBI Taxonomy" id="1213867"/>
    <lineage>
        <taxon>Eukaryota</taxon>
        <taxon>Fungi</taxon>
        <taxon>Fungi incertae sedis</taxon>
        <taxon>Mucoromycota</taxon>
        <taxon>Glomeromycotina</taxon>
        <taxon>Glomeromycetes</taxon>
        <taxon>Diversisporales</taxon>
        <taxon>Diversisporaceae</taxon>
        <taxon>Diversispora</taxon>
    </lineage>
</organism>
<reference evidence="1" key="1">
    <citation type="submission" date="2021-06" db="EMBL/GenBank/DDBJ databases">
        <authorList>
            <person name="Kallberg Y."/>
            <person name="Tangrot J."/>
            <person name="Rosling A."/>
        </authorList>
    </citation>
    <scope>NUCLEOTIDE SEQUENCE</scope>
    <source>
        <strain evidence="1">AZ414A</strain>
    </source>
</reference>
<dbReference type="Proteomes" id="UP000789706">
    <property type="component" value="Unassembled WGS sequence"/>
</dbReference>
<dbReference type="AlphaFoldDB" id="A0A9N9A8X2"/>
<protein>
    <submittedName>
        <fullName evidence="1">10446_t:CDS:1</fullName>
    </submittedName>
</protein>
<evidence type="ECO:0000313" key="2">
    <source>
        <dbReference type="Proteomes" id="UP000789706"/>
    </source>
</evidence>
<sequence length="62" mass="7262">MNKLLKNFFDNESILIEFLIAFEQTFDAHEEAKHFSTYKELVYSTCLTSQNPIKNQVTNCLT</sequence>
<evidence type="ECO:0000313" key="1">
    <source>
        <dbReference type="EMBL" id="CAG8523945.1"/>
    </source>
</evidence>
<proteinExistence type="predicted"/>
<dbReference type="EMBL" id="CAJVPK010000539">
    <property type="protein sequence ID" value="CAG8523945.1"/>
    <property type="molecule type" value="Genomic_DNA"/>
</dbReference>
<accession>A0A9N9A8X2</accession>
<feature type="non-terminal residue" evidence="1">
    <location>
        <position position="62"/>
    </location>
</feature>
<comment type="caution">
    <text evidence="1">The sequence shown here is derived from an EMBL/GenBank/DDBJ whole genome shotgun (WGS) entry which is preliminary data.</text>
</comment>
<keyword evidence="2" id="KW-1185">Reference proteome</keyword>
<name>A0A9N9A8X2_9GLOM</name>
<gene>
    <name evidence="1" type="ORF">DEBURN_LOCUS5805</name>
</gene>